<dbReference type="PANTHER" id="PTHR33362:SF5">
    <property type="entry name" value="C4-DICARBOXYLATE TRAP TRANSPORTER LARGE PERMEASE PROTEIN DCTM"/>
    <property type="match status" value="1"/>
</dbReference>
<keyword evidence="7" id="KW-0813">Transport</keyword>
<comment type="caution">
    <text evidence="9">The sequence shown here is derived from an EMBL/GenBank/DDBJ whole genome shotgun (WGS) entry which is preliminary data.</text>
</comment>
<evidence type="ECO:0000256" key="6">
    <source>
        <dbReference type="ARBA" id="ARBA00023136"/>
    </source>
</evidence>
<comment type="subcellular location">
    <subcellularLocation>
        <location evidence="1 7">Cell inner membrane</location>
        <topology evidence="1 7">Multi-pass membrane protein</topology>
    </subcellularLocation>
</comment>
<organism evidence="9 10">
    <name type="scientific">Donghicola mangrovi</name>
    <dbReference type="NCBI Taxonomy" id="2729614"/>
    <lineage>
        <taxon>Bacteria</taxon>
        <taxon>Pseudomonadati</taxon>
        <taxon>Pseudomonadota</taxon>
        <taxon>Alphaproteobacteria</taxon>
        <taxon>Rhodobacterales</taxon>
        <taxon>Roseobacteraceae</taxon>
        <taxon>Donghicola</taxon>
    </lineage>
</organism>
<comment type="caution">
    <text evidence="7">Lacks conserved residue(s) required for the propagation of feature annotation.</text>
</comment>
<keyword evidence="6 7" id="KW-0472">Membrane</keyword>
<feature type="transmembrane region" description="Helical" evidence="7">
    <location>
        <begin position="147"/>
        <end position="169"/>
    </location>
</feature>
<sequence>MSVAGIGMAINWNIAFQLLPLTISEAVLSYDLAVVPMFILMGNVISKTGIAHDLFRAAHAFVGNVRGGLALSTMVACSGFSAVCGSSYATAATMSKVSYPSMKQYRYSDELATGTIAAGGTLGILFPPSIIMVIYGILTQTNIGDLFIAGVVPGLLGLGFYMLAIRIVAGLNPEHAPKGERTPWAEKIKALSGVWPFLLLFGMIIGGLYAKLFTPTEAAGMGAGLAIIISILHGRLSWSTLRAIIVDTAYTSVSLYTVLFGALMLSKLLTLSGLATGVLMLVQSTGLEGTALILVMVCVFLVLGCVMDSMAIILIFVPLLAPIVISQGFDLVWFGIIVIVVTEIALITPPVGMNVFVLKAVLPDVPVVKIFRGLIPFNAADVVRLAVLITFPAISLWLGSLMG</sequence>
<feature type="transmembrane region" description="Helical" evidence="7">
    <location>
        <begin position="190"/>
        <end position="212"/>
    </location>
</feature>
<evidence type="ECO:0000259" key="8">
    <source>
        <dbReference type="Pfam" id="PF06808"/>
    </source>
</evidence>
<feature type="transmembrane region" description="Helical" evidence="7">
    <location>
        <begin position="291"/>
        <end position="319"/>
    </location>
</feature>
<evidence type="ECO:0000313" key="10">
    <source>
        <dbReference type="Proteomes" id="UP000592216"/>
    </source>
</evidence>
<evidence type="ECO:0000256" key="3">
    <source>
        <dbReference type="ARBA" id="ARBA00022519"/>
    </source>
</evidence>
<dbReference type="PIRSF" id="PIRSF006066">
    <property type="entry name" value="HI0050"/>
    <property type="match status" value="1"/>
</dbReference>
<feature type="transmembrane region" description="Helical" evidence="7">
    <location>
        <begin position="111"/>
        <end position="135"/>
    </location>
</feature>
<comment type="subunit">
    <text evidence="7">The complex comprises the extracytoplasmic solute receptor protein and the two transmembrane proteins.</text>
</comment>
<evidence type="ECO:0000256" key="5">
    <source>
        <dbReference type="ARBA" id="ARBA00022989"/>
    </source>
</evidence>
<comment type="function">
    <text evidence="7">Part of the tripartite ATP-independent periplasmic (TRAP) transport system.</text>
</comment>
<dbReference type="InterPro" id="IPR004681">
    <property type="entry name" value="TRAP_DctM"/>
</dbReference>
<name>A0A850Q8N9_9RHOB</name>
<dbReference type="AlphaFoldDB" id="A0A850Q8N9"/>
<feature type="transmembrane region" description="Helical" evidence="7">
    <location>
        <begin position="250"/>
        <end position="271"/>
    </location>
</feature>
<keyword evidence="2" id="KW-1003">Cell membrane</keyword>
<evidence type="ECO:0000313" key="9">
    <source>
        <dbReference type="EMBL" id="NVO25313.1"/>
    </source>
</evidence>
<comment type="similarity">
    <text evidence="7">Belongs to the TRAP transporter large permease family.</text>
</comment>
<evidence type="ECO:0000256" key="2">
    <source>
        <dbReference type="ARBA" id="ARBA00022475"/>
    </source>
</evidence>
<dbReference type="PANTHER" id="PTHR33362">
    <property type="entry name" value="SIALIC ACID TRAP TRANSPORTER PERMEASE PROTEIN SIAT-RELATED"/>
    <property type="match status" value="1"/>
</dbReference>
<dbReference type="GO" id="GO:0005886">
    <property type="term" value="C:plasma membrane"/>
    <property type="evidence" value="ECO:0007669"/>
    <property type="project" value="UniProtKB-SubCell"/>
</dbReference>
<feature type="domain" description="TRAP C4-dicarboxylate transport system permease DctM subunit" evidence="8">
    <location>
        <begin position="17"/>
        <end position="394"/>
    </location>
</feature>
<dbReference type="GO" id="GO:0022857">
    <property type="term" value="F:transmembrane transporter activity"/>
    <property type="evidence" value="ECO:0007669"/>
    <property type="project" value="UniProtKB-UniRule"/>
</dbReference>
<feature type="transmembrane region" description="Helical" evidence="7">
    <location>
        <begin position="331"/>
        <end position="362"/>
    </location>
</feature>
<protein>
    <recommendedName>
        <fullName evidence="7">TRAP transporter large permease protein</fullName>
    </recommendedName>
</protein>
<reference evidence="9 10" key="1">
    <citation type="submission" date="2020-04" db="EMBL/GenBank/DDBJ databases">
        <title>Donghicola sp., a member of the Rhodobacteraceae family isolated from mangrove forest in Thailand.</title>
        <authorList>
            <person name="Charoenyingcharoen P."/>
            <person name="Yukphan P."/>
        </authorList>
    </citation>
    <scope>NUCLEOTIDE SEQUENCE [LARGE SCALE GENOMIC DNA]</scope>
    <source>
        <strain evidence="9 10">B5-SW-15</strain>
    </source>
</reference>
<keyword evidence="5 7" id="KW-1133">Transmembrane helix</keyword>
<evidence type="ECO:0000256" key="7">
    <source>
        <dbReference type="RuleBase" id="RU369079"/>
    </source>
</evidence>
<dbReference type="NCBIfam" id="TIGR00786">
    <property type="entry name" value="dctM"/>
    <property type="match status" value="1"/>
</dbReference>
<evidence type="ECO:0000256" key="4">
    <source>
        <dbReference type="ARBA" id="ARBA00022692"/>
    </source>
</evidence>
<dbReference type="EMBL" id="JABCJE010000013">
    <property type="protein sequence ID" value="NVO25313.1"/>
    <property type="molecule type" value="Genomic_DNA"/>
</dbReference>
<dbReference type="Pfam" id="PF06808">
    <property type="entry name" value="DctM"/>
    <property type="match status" value="1"/>
</dbReference>
<keyword evidence="3 7" id="KW-0997">Cell inner membrane</keyword>
<dbReference type="Proteomes" id="UP000592216">
    <property type="component" value="Unassembled WGS sequence"/>
</dbReference>
<proteinExistence type="inferred from homology"/>
<feature type="transmembrane region" description="Helical" evidence="7">
    <location>
        <begin position="382"/>
        <end position="402"/>
    </location>
</feature>
<accession>A0A850Q8N9</accession>
<gene>
    <name evidence="9" type="ORF">HJ536_18295</name>
</gene>
<evidence type="ECO:0000256" key="1">
    <source>
        <dbReference type="ARBA" id="ARBA00004429"/>
    </source>
</evidence>
<keyword evidence="4 7" id="KW-0812">Transmembrane</keyword>
<dbReference type="InterPro" id="IPR010656">
    <property type="entry name" value="DctM"/>
</dbReference>
<feature type="transmembrane region" description="Helical" evidence="7">
    <location>
        <begin position="218"/>
        <end position="238"/>
    </location>
</feature>